<dbReference type="OrthoDB" id="4485313at2"/>
<sequence>MEYHQFLIFDPEGPVTDEELDVSADGVTALSEGRVEIHTGIRSGDVQVTVAAYSSTPEADPGPWQEVTELSIHSPSGEVLVGALMDDLEDELPSLAVGGSDHHRLRIHARGRDTAIDLTPDEITEHYLIQCWPAPPAPPRSLSSRDQYGAQLRSGPPAPTEAPVANRGPRGQSARERDILHRSLESDG</sequence>
<dbReference type="Proteomes" id="UP000014629">
    <property type="component" value="Unassembled WGS sequence"/>
</dbReference>
<gene>
    <name evidence="2" type="ORF">STRAU_0909</name>
</gene>
<accession>S3ZS88</accession>
<keyword evidence="3" id="KW-1185">Reference proteome</keyword>
<evidence type="ECO:0000313" key="2">
    <source>
        <dbReference type="EMBL" id="EPH46028.1"/>
    </source>
</evidence>
<comment type="caution">
    <text evidence="2">The sequence shown here is derived from an EMBL/GenBank/DDBJ whole genome shotgun (WGS) entry which is preliminary data.</text>
</comment>
<dbReference type="EMBL" id="AOPZ01000030">
    <property type="protein sequence ID" value="EPH46028.1"/>
    <property type="molecule type" value="Genomic_DNA"/>
</dbReference>
<feature type="compositionally biased region" description="Basic and acidic residues" evidence="1">
    <location>
        <begin position="173"/>
        <end position="188"/>
    </location>
</feature>
<dbReference type="RefSeq" id="WP_016639041.1">
    <property type="nucleotide sequence ID" value="NZ_AOPZ01000030.1"/>
</dbReference>
<evidence type="ECO:0000313" key="3">
    <source>
        <dbReference type="Proteomes" id="UP000014629"/>
    </source>
</evidence>
<protein>
    <submittedName>
        <fullName evidence="2">Uncharacterized protein</fullName>
    </submittedName>
</protein>
<reference evidence="2 3" key="1">
    <citation type="submission" date="2013-02" db="EMBL/GenBank/DDBJ databases">
        <title>Draft Genome Sequence of Streptomyces aurantiacus, Which Produces Setomimycin.</title>
        <authorList>
            <person name="Gruening B.A."/>
            <person name="Praeg A."/>
            <person name="Erxleben A."/>
            <person name="Guenther S."/>
            <person name="Mueller M."/>
        </authorList>
    </citation>
    <scope>NUCLEOTIDE SEQUENCE [LARGE SCALE GENOMIC DNA]</scope>
    <source>
        <strain evidence="2 3">JA 4570</strain>
    </source>
</reference>
<feature type="region of interest" description="Disordered" evidence="1">
    <location>
        <begin position="135"/>
        <end position="188"/>
    </location>
</feature>
<organism evidence="2 3">
    <name type="scientific">Streptomyces aurantiacus JA 4570</name>
    <dbReference type="NCBI Taxonomy" id="1286094"/>
    <lineage>
        <taxon>Bacteria</taxon>
        <taxon>Bacillati</taxon>
        <taxon>Actinomycetota</taxon>
        <taxon>Actinomycetes</taxon>
        <taxon>Kitasatosporales</taxon>
        <taxon>Streptomycetaceae</taxon>
        <taxon>Streptomyces</taxon>
        <taxon>Streptomyces aurantiacus group</taxon>
    </lineage>
</organism>
<evidence type="ECO:0000256" key="1">
    <source>
        <dbReference type="SAM" id="MobiDB-lite"/>
    </source>
</evidence>
<proteinExistence type="predicted"/>
<name>S3ZS88_9ACTN</name>
<dbReference type="AlphaFoldDB" id="S3ZS88"/>
<dbReference type="PATRIC" id="fig|1286094.4.peg.889"/>